<keyword evidence="2" id="KW-1185">Reference proteome</keyword>
<evidence type="ECO:0000313" key="2">
    <source>
        <dbReference type="Proteomes" id="UP000282613"/>
    </source>
</evidence>
<dbReference type="EMBL" id="UYRS01018818">
    <property type="protein sequence ID" value="VDK40448.1"/>
    <property type="molecule type" value="Genomic_DNA"/>
</dbReference>
<dbReference type="WBParaSite" id="TASK_0000850401-mRNA-1">
    <property type="protein sequence ID" value="TASK_0000850401-mRNA-1"/>
    <property type="gene ID" value="TASK_0000850401"/>
</dbReference>
<evidence type="ECO:0000313" key="3">
    <source>
        <dbReference type="WBParaSite" id="TASK_0000850401-mRNA-1"/>
    </source>
</evidence>
<accession>A0A0R3WCQ9</accession>
<evidence type="ECO:0000313" key="1">
    <source>
        <dbReference type="EMBL" id="VDK40448.1"/>
    </source>
</evidence>
<dbReference type="Proteomes" id="UP000282613">
    <property type="component" value="Unassembled WGS sequence"/>
</dbReference>
<proteinExistence type="predicted"/>
<gene>
    <name evidence="1" type="ORF">TASK_LOCUS8505</name>
</gene>
<name>A0A0R3WCQ9_TAEAS</name>
<reference evidence="3" key="1">
    <citation type="submission" date="2017-02" db="UniProtKB">
        <authorList>
            <consortium name="WormBaseParasite"/>
        </authorList>
    </citation>
    <scope>IDENTIFICATION</scope>
</reference>
<reference evidence="1 2" key="2">
    <citation type="submission" date="2018-11" db="EMBL/GenBank/DDBJ databases">
        <authorList>
            <consortium name="Pathogen Informatics"/>
        </authorList>
    </citation>
    <scope>NUCLEOTIDE SEQUENCE [LARGE SCALE GENOMIC DNA]</scope>
</reference>
<protein>
    <submittedName>
        <fullName evidence="3">Iso_dh domain-containing protein</fullName>
    </submittedName>
</protein>
<sequence length="101" mass="11404">MPFHDWPYADGVYTPTEFPQARHTCPKNVLVRWSHFTISLSLKSSSPRYLLFTPTCMALVGQGLWDICEKHKVAADGSAERVDILNPKLVDLKTRTITTGE</sequence>
<dbReference type="AlphaFoldDB" id="A0A0R3WCQ9"/>
<organism evidence="3">
    <name type="scientific">Taenia asiatica</name>
    <name type="common">Asian tapeworm</name>
    <dbReference type="NCBI Taxonomy" id="60517"/>
    <lineage>
        <taxon>Eukaryota</taxon>
        <taxon>Metazoa</taxon>
        <taxon>Spiralia</taxon>
        <taxon>Lophotrochozoa</taxon>
        <taxon>Platyhelminthes</taxon>
        <taxon>Cestoda</taxon>
        <taxon>Eucestoda</taxon>
        <taxon>Cyclophyllidea</taxon>
        <taxon>Taeniidae</taxon>
        <taxon>Taenia</taxon>
    </lineage>
</organism>